<proteinExistence type="predicted"/>
<keyword evidence="4" id="KW-1185">Reference proteome</keyword>
<feature type="signal peptide" evidence="2">
    <location>
        <begin position="1"/>
        <end position="24"/>
    </location>
</feature>
<dbReference type="EMBL" id="BMQC01000010">
    <property type="protein sequence ID" value="GGK35753.1"/>
    <property type="molecule type" value="Genomic_DNA"/>
</dbReference>
<feature type="compositionally biased region" description="Low complexity" evidence="1">
    <location>
        <begin position="246"/>
        <end position="271"/>
    </location>
</feature>
<comment type="caution">
    <text evidence="3">The sequence shown here is derived from an EMBL/GenBank/DDBJ whole genome shotgun (WGS) entry which is preliminary data.</text>
</comment>
<keyword evidence="2" id="KW-0732">Signal</keyword>
<organism evidence="3 4">
    <name type="scientific">Pilimelia terevasa</name>
    <dbReference type="NCBI Taxonomy" id="53372"/>
    <lineage>
        <taxon>Bacteria</taxon>
        <taxon>Bacillati</taxon>
        <taxon>Actinomycetota</taxon>
        <taxon>Actinomycetes</taxon>
        <taxon>Micromonosporales</taxon>
        <taxon>Micromonosporaceae</taxon>
        <taxon>Pilimelia</taxon>
    </lineage>
</organism>
<feature type="compositionally biased region" description="Low complexity" evidence="1">
    <location>
        <begin position="642"/>
        <end position="652"/>
    </location>
</feature>
<evidence type="ECO:0000256" key="2">
    <source>
        <dbReference type="SAM" id="SignalP"/>
    </source>
</evidence>
<accession>A0A8J3BSZ9</accession>
<feature type="region of interest" description="Disordered" evidence="1">
    <location>
        <begin position="504"/>
        <end position="706"/>
    </location>
</feature>
<evidence type="ECO:0008006" key="5">
    <source>
        <dbReference type="Google" id="ProtNLM"/>
    </source>
</evidence>
<dbReference type="RefSeq" id="WP_189114997.1">
    <property type="nucleotide sequence ID" value="NZ_BMQC01000010.1"/>
</dbReference>
<evidence type="ECO:0000313" key="4">
    <source>
        <dbReference type="Proteomes" id="UP000662200"/>
    </source>
</evidence>
<dbReference type="Gene3D" id="2.60.40.1120">
    <property type="entry name" value="Carboxypeptidase-like, regulatory domain"/>
    <property type="match status" value="1"/>
</dbReference>
<feature type="region of interest" description="Disordered" evidence="1">
    <location>
        <begin position="225"/>
        <end position="279"/>
    </location>
</feature>
<feature type="region of interest" description="Disordered" evidence="1">
    <location>
        <begin position="365"/>
        <end position="396"/>
    </location>
</feature>
<name>A0A8J3BSZ9_9ACTN</name>
<protein>
    <recommendedName>
        <fullName evidence="5">Carboxypeptidase regulatory-like domain-containing protein</fullName>
    </recommendedName>
</protein>
<dbReference type="Proteomes" id="UP000662200">
    <property type="component" value="Unassembled WGS sequence"/>
</dbReference>
<feature type="compositionally biased region" description="Basic and acidic residues" evidence="1">
    <location>
        <begin position="695"/>
        <end position="706"/>
    </location>
</feature>
<sequence>MLRAGVAQLAMLGGALIGAAAATAAPATPGQPAAPAPAAAEVEVRILAVSPDQLRSGESATVTFTASHGILGGPGSATVEVGPGLTCTSGCEVTSSIGRVFSARVTAGTLGNGERRRVPVSVVSESDRDERIITVRGPEGPQTARRITGRIVDVATGAGISGAQVGIQDSRGNTRLANTDGGGRFGFEGSEGSVITPGPVRVVAQASEYEQAVTTITVRSNETFNLRLRMRSTNRPTPTPSPTATPAPTDDAVPPAGEETPPAGSGAAEPASSDEESTGPLTWLGVGLGVLLLAGGLAGAWYLNRHRRQDAPVKGAGAPGHPRYPRLDDATAIVNQPRGPAGGADALANAATVVQPAVRDEYADPYGLPPQAPGQPPYLPQQPGPGGPQAWGTPPNYGDATQVGGFAPVDDGAFAQGFPAGTTDAGPGTLPTNPAYHGAGASAYQAPTAPTGYGFGDPGATVPGTAGGLDTTVGGTAVGDVPADDPGARVGAGAAGGFLSSTHDYPGGPAPATGGFGGAFGGPAGGDAGPGPVPHQPGAADAFGSPTALPGRRTDLDADLRTPAYPAGGYPGRDNGYPAPPDTFLAPTGGYPGPAGHSGAPEAAGQPPHDPADDGYPAGESRQGNYPAPQGYTGPAPSPYFPAGAPAPTGETPRYDEPTGHFRPAAGYPAPLTPESYLSGLSQQPGDAPPPPADRPARRAVEWMDD</sequence>
<reference evidence="3" key="2">
    <citation type="submission" date="2020-09" db="EMBL/GenBank/DDBJ databases">
        <authorList>
            <person name="Sun Q."/>
            <person name="Ohkuma M."/>
        </authorList>
    </citation>
    <scope>NUCLEOTIDE SEQUENCE</scope>
    <source>
        <strain evidence="3">JCM 3091</strain>
    </source>
</reference>
<dbReference type="AlphaFoldDB" id="A0A8J3BSZ9"/>
<feature type="compositionally biased region" description="Pro residues" evidence="1">
    <location>
        <begin position="367"/>
        <end position="386"/>
    </location>
</feature>
<feature type="compositionally biased region" description="Gly residues" evidence="1">
    <location>
        <begin position="514"/>
        <end position="529"/>
    </location>
</feature>
<dbReference type="GO" id="GO:0030246">
    <property type="term" value="F:carbohydrate binding"/>
    <property type="evidence" value="ECO:0007669"/>
    <property type="project" value="InterPro"/>
</dbReference>
<dbReference type="SUPFAM" id="SSF49452">
    <property type="entry name" value="Starch-binding domain-like"/>
    <property type="match status" value="1"/>
</dbReference>
<feature type="chain" id="PRO_5035317626" description="Carboxypeptidase regulatory-like domain-containing protein" evidence="2">
    <location>
        <begin position="25"/>
        <end position="706"/>
    </location>
</feature>
<evidence type="ECO:0000313" key="3">
    <source>
        <dbReference type="EMBL" id="GGK35753.1"/>
    </source>
</evidence>
<reference evidence="3" key="1">
    <citation type="journal article" date="2014" name="Int. J. Syst. Evol. Microbiol.">
        <title>Complete genome sequence of Corynebacterium casei LMG S-19264T (=DSM 44701T), isolated from a smear-ripened cheese.</title>
        <authorList>
            <consortium name="US DOE Joint Genome Institute (JGI-PGF)"/>
            <person name="Walter F."/>
            <person name="Albersmeier A."/>
            <person name="Kalinowski J."/>
            <person name="Ruckert C."/>
        </authorList>
    </citation>
    <scope>NUCLEOTIDE SEQUENCE</scope>
    <source>
        <strain evidence="3">JCM 3091</strain>
    </source>
</reference>
<gene>
    <name evidence="3" type="ORF">GCM10010124_30540</name>
</gene>
<evidence type="ECO:0000256" key="1">
    <source>
        <dbReference type="SAM" id="MobiDB-lite"/>
    </source>
</evidence>
<dbReference type="InterPro" id="IPR013784">
    <property type="entry name" value="Carb-bd-like_fold"/>
</dbReference>